<keyword evidence="4 9" id="KW-0411">Iron-sulfur</keyword>
<evidence type="ECO:0000256" key="2">
    <source>
        <dbReference type="ARBA" id="ARBA00022723"/>
    </source>
</evidence>
<dbReference type="PANTHER" id="PTHR46491:SF3">
    <property type="entry name" value="CDGSH IRON-SULFUR DOMAIN-CONTAINING PROTEIN 3, MITOCHONDRIAL"/>
    <property type="match status" value="1"/>
</dbReference>
<dbReference type="GO" id="GO:0046872">
    <property type="term" value="F:metal ion binding"/>
    <property type="evidence" value="ECO:0007669"/>
    <property type="project" value="UniProtKB-KW"/>
</dbReference>
<evidence type="ECO:0007829" key="9">
    <source>
        <dbReference type="PDB" id="6Z1P"/>
    </source>
</evidence>
<protein>
    <submittedName>
        <fullName evidence="7">Iron-binding zinc finger CDGSH type protein</fullName>
    </submittedName>
</protein>
<dbReference type="Pfam" id="PF09360">
    <property type="entry name" value="zf-CDGSH"/>
    <property type="match status" value="1"/>
</dbReference>
<evidence type="ECO:0000259" key="6">
    <source>
        <dbReference type="SMART" id="SM00704"/>
    </source>
</evidence>
<sequence>MISKFQQLVLTRSLNHVRCQFYKKIRDVPTEEFIAVQKPESQSKYEHVKIEIKEFDFQNKPDRTLGDQKPVPVSPLLGPYKVENPKLGEKKYKWCSCGLSTSQPFCDGKHKGTAFLPYKFTVEEATQYMNLCGCKFTTNPPFCDNKTCKCLTSGNTEKQE</sequence>
<feature type="domain" description="Iron-binding zinc finger CDGSH type" evidence="6">
    <location>
        <begin position="77"/>
        <end position="116"/>
    </location>
</feature>
<keyword evidence="2 9" id="KW-0479">Metal-binding</keyword>
<evidence type="ECO:0000313" key="8">
    <source>
        <dbReference type="Proteomes" id="UP000009168"/>
    </source>
</evidence>
<dbReference type="InterPro" id="IPR018967">
    <property type="entry name" value="FeS-contain_CDGSH-typ"/>
</dbReference>
<dbReference type="Gene3D" id="3.40.5.90">
    <property type="entry name" value="CDGSH iron-sulfur domain, mitoNEET-type"/>
    <property type="match status" value="1"/>
</dbReference>
<dbReference type="AlphaFoldDB" id="Q22HE3"/>
<gene>
    <name evidence="7" type="ORF">TTHERM_00637600</name>
</gene>
<dbReference type="PDB" id="6Z1P">
    <property type="method" value="EM"/>
    <property type="resolution" value="3.70 A"/>
    <property type="chains" value="AV=1-160"/>
</dbReference>
<accession>Q22HE3</accession>
<evidence type="ECO:0000256" key="1">
    <source>
        <dbReference type="ARBA" id="ARBA00022714"/>
    </source>
</evidence>
<evidence type="ECO:0000256" key="3">
    <source>
        <dbReference type="ARBA" id="ARBA00023004"/>
    </source>
</evidence>
<dbReference type="SMART" id="SM00704">
    <property type="entry name" value="ZnF_CDGSH"/>
    <property type="match status" value="1"/>
</dbReference>
<name>Q22HE3_TETTS</name>
<feature type="binding site" evidence="9">
    <location>
        <position position="110"/>
    </location>
    <ligand>
        <name>[2Fe-2S] cluster</name>
        <dbReference type="ChEBI" id="CHEBI:190135"/>
        <label>1</label>
    </ligand>
</feature>
<keyword evidence="1 9" id="KW-0001">2Fe-2S</keyword>
<dbReference type="GO" id="GO:0005739">
    <property type="term" value="C:mitochondrion"/>
    <property type="evidence" value="ECO:0007669"/>
    <property type="project" value="TreeGrafter"/>
</dbReference>
<dbReference type="OMA" id="EATQYMN"/>
<dbReference type="EMDB" id="EMD-11032"/>
<dbReference type="EMBL" id="GG662588">
    <property type="protein sequence ID" value="EAR84758.1"/>
    <property type="molecule type" value="Genomic_DNA"/>
</dbReference>
<dbReference type="RefSeq" id="XP_001032421.1">
    <property type="nucleotide sequence ID" value="XM_001032421.1"/>
</dbReference>
<feature type="binding site" evidence="9">
    <location>
        <position position="147"/>
    </location>
    <ligand>
        <name>[2Fe-2S] cluster</name>
        <dbReference type="ChEBI" id="CHEBI:190135"/>
        <label>2</label>
    </ligand>
</feature>
<dbReference type="GO" id="GO:0051537">
    <property type="term" value="F:2 iron, 2 sulfur cluster binding"/>
    <property type="evidence" value="ECO:0007669"/>
    <property type="project" value="UniProtKB-KW"/>
</dbReference>
<dbReference type="PANTHER" id="PTHR46491">
    <property type="entry name" value="CDGSH IRON SULFUR DOMAIN PROTEIN HOMOLOG"/>
    <property type="match status" value="1"/>
</dbReference>
<comment type="cofactor">
    <cofactor evidence="5">
        <name>[2Fe-2S] cluster</name>
        <dbReference type="ChEBI" id="CHEBI:190135"/>
    </cofactor>
</comment>
<dbReference type="Proteomes" id="UP000009168">
    <property type="component" value="Unassembled WGS sequence"/>
</dbReference>
<feature type="binding site" evidence="9">
    <location>
        <position position="134"/>
    </location>
    <ligand>
        <name>[2Fe-2S] cluster</name>
        <dbReference type="ChEBI" id="CHEBI:190135"/>
        <label>2</label>
    </ligand>
</feature>
<reference evidence="9" key="2">
    <citation type="journal article" date="2020" name="Elife">
        <title>Ciliate mitoribosome illuminates evolutionary steps of mitochondrial translation.</title>
        <authorList>
            <person name="Tobiasson V."/>
            <person name="Amunts A."/>
        </authorList>
    </citation>
    <scope>STRUCTURE BY ELECTRON MICROSCOPY (3.70 ANGSTROMS) IN COMPLEX WITH [2FE-2S] CLUSTER</scope>
</reference>
<feature type="binding site" evidence="9">
    <location>
        <position position="106"/>
    </location>
    <ligand>
        <name>[2Fe-2S] cluster</name>
        <dbReference type="ChEBI" id="CHEBI:190135"/>
        <label>1</label>
    </ligand>
</feature>
<evidence type="ECO:0000256" key="5">
    <source>
        <dbReference type="ARBA" id="ARBA00034078"/>
    </source>
</evidence>
<keyword evidence="3 9" id="KW-0408">Iron</keyword>
<dbReference type="eggNOG" id="KOG4605">
    <property type="taxonomic scope" value="Eukaryota"/>
</dbReference>
<proteinExistence type="evidence at protein level"/>
<dbReference type="HOGENOM" id="CLU_1655711_0_0_1"/>
<dbReference type="GeneID" id="7832838"/>
<keyword evidence="8" id="KW-1185">Reference proteome</keyword>
<dbReference type="InParanoid" id="Q22HE3"/>
<evidence type="ECO:0000256" key="4">
    <source>
        <dbReference type="ARBA" id="ARBA00023014"/>
    </source>
</evidence>
<feature type="binding site" evidence="9">
    <location>
        <position position="133"/>
    </location>
    <ligand>
        <name>[2Fe-2S] cluster</name>
        <dbReference type="ChEBI" id="CHEBI:190135"/>
        <label>2</label>
    </ligand>
</feature>
<evidence type="ECO:0000313" key="7">
    <source>
        <dbReference type="EMBL" id="EAR84758.1"/>
    </source>
</evidence>
<dbReference type="OrthoDB" id="311813at2759"/>
<dbReference type="InterPro" id="IPR042216">
    <property type="entry name" value="MitoNEET_CISD"/>
</dbReference>
<reference evidence="8" key="1">
    <citation type="journal article" date="2006" name="PLoS Biol.">
        <title>Macronuclear genome sequence of the ciliate Tetrahymena thermophila, a model eukaryote.</title>
        <authorList>
            <person name="Eisen J.A."/>
            <person name="Coyne R.S."/>
            <person name="Wu M."/>
            <person name="Wu D."/>
            <person name="Thiagarajan M."/>
            <person name="Wortman J.R."/>
            <person name="Badger J.H."/>
            <person name="Ren Q."/>
            <person name="Amedeo P."/>
            <person name="Jones K.M."/>
            <person name="Tallon L.J."/>
            <person name="Delcher A.L."/>
            <person name="Salzberg S.L."/>
            <person name="Silva J.C."/>
            <person name="Haas B.J."/>
            <person name="Majoros W.H."/>
            <person name="Farzad M."/>
            <person name="Carlton J.M."/>
            <person name="Smith R.K. Jr."/>
            <person name="Garg J."/>
            <person name="Pearlman R.E."/>
            <person name="Karrer K.M."/>
            <person name="Sun L."/>
            <person name="Manning G."/>
            <person name="Elde N.C."/>
            <person name="Turkewitz A.P."/>
            <person name="Asai D.J."/>
            <person name="Wilkes D.E."/>
            <person name="Wang Y."/>
            <person name="Cai H."/>
            <person name="Collins K."/>
            <person name="Stewart B.A."/>
            <person name="Lee S.R."/>
            <person name="Wilamowska K."/>
            <person name="Weinberg Z."/>
            <person name="Ruzzo W.L."/>
            <person name="Wloga D."/>
            <person name="Gaertig J."/>
            <person name="Frankel J."/>
            <person name="Tsao C.-C."/>
            <person name="Gorovsky M.A."/>
            <person name="Keeling P.J."/>
            <person name="Waller R.F."/>
            <person name="Patron N.J."/>
            <person name="Cherry J.M."/>
            <person name="Stover N.A."/>
            <person name="Krieger C.J."/>
            <person name="del Toro C."/>
            <person name="Ryder H.F."/>
            <person name="Williamson S.C."/>
            <person name="Barbeau R.A."/>
            <person name="Hamilton E.P."/>
            <person name="Orias E."/>
        </authorList>
    </citation>
    <scope>NUCLEOTIDE SEQUENCE [LARGE SCALE GENOMIC DNA]</scope>
    <source>
        <strain evidence="8">SB210</strain>
    </source>
</reference>
<dbReference type="KEGG" id="tet:TTHERM_00637600"/>
<feature type="binding site" evidence="9">
    <location>
        <position position="144"/>
    </location>
    <ligand>
        <name>[2Fe-2S] cluster</name>
        <dbReference type="ChEBI" id="CHEBI:190135"/>
        <label>2</label>
    </ligand>
</feature>
<dbReference type="InterPro" id="IPR052950">
    <property type="entry name" value="CISD"/>
</dbReference>
<dbReference type="STRING" id="312017.Q22HE3"/>
<organism evidence="7 8">
    <name type="scientific">Tetrahymena thermophila (strain SB210)</name>
    <dbReference type="NCBI Taxonomy" id="312017"/>
    <lineage>
        <taxon>Eukaryota</taxon>
        <taxon>Sar</taxon>
        <taxon>Alveolata</taxon>
        <taxon>Ciliophora</taxon>
        <taxon>Intramacronucleata</taxon>
        <taxon>Oligohymenophorea</taxon>
        <taxon>Hymenostomatida</taxon>
        <taxon>Tetrahymenina</taxon>
        <taxon>Tetrahymenidae</taxon>
        <taxon>Tetrahymena</taxon>
    </lineage>
</organism>
<keyword evidence="9" id="KW-0002">3D-structure</keyword>